<feature type="transmembrane region" description="Helical" evidence="6">
    <location>
        <begin position="256"/>
        <end position="281"/>
    </location>
</feature>
<gene>
    <name evidence="7" type="ORF">GGR42_003140</name>
</gene>
<feature type="transmembrane region" description="Helical" evidence="6">
    <location>
        <begin position="128"/>
        <end position="148"/>
    </location>
</feature>
<comment type="caution">
    <text evidence="7">The sequence shown here is derived from an EMBL/GenBank/DDBJ whole genome shotgun (WGS) entry which is preliminary data.</text>
</comment>
<dbReference type="InterPro" id="IPR050833">
    <property type="entry name" value="Poly_Biosynth_Transport"/>
</dbReference>
<dbReference type="PANTHER" id="PTHR30250">
    <property type="entry name" value="PST FAMILY PREDICTED COLANIC ACID TRANSPORTER"/>
    <property type="match status" value="1"/>
</dbReference>
<sequence>MRKQISDLLGKEENKKIFSNFVSLFFLQGVSLLLPLITFPYLVRVLGIEKYGLVFFAQAFIAYFSTLTEYGFNLTGTREISLHKNDSNKLIKIYNSILGARLMLVSLGFVIMSIVVLSFEKFSIDWKLYFLTYGVVVGTALFPTWFFQGMEKMKFITILTVISKTIFTVLIFVLVKSSEDYLWVPSLYSIGNIFVGIISLIIINKQFDIPFRLQKANSVFQQLKNGWYVFISNVSINLYSATTTFVLGLVTNASMVGYYAIAVKMIKIIATLFAPLNQSVYPHIVQLTKKSPKEAASFVRKIMKYTIIISIGILLIGIFFTRPLFYLVFGHDVEHSILLFRLLSPLIIILPIASILFNIALLSFKMDTHFFKIYRTGAILNVILLGLLLFVVKLSTIGAGISLLICETTLTVYAGILLYKSGIYVFPFFMKNKIINHQ</sequence>
<comment type="subcellular location">
    <subcellularLocation>
        <location evidence="1">Cell membrane</location>
        <topology evidence="1">Multi-pass membrane protein</topology>
    </subcellularLocation>
</comment>
<feature type="transmembrane region" description="Helical" evidence="6">
    <location>
        <begin position="155"/>
        <end position="175"/>
    </location>
</feature>
<evidence type="ECO:0000256" key="1">
    <source>
        <dbReference type="ARBA" id="ARBA00004651"/>
    </source>
</evidence>
<keyword evidence="3 6" id="KW-0812">Transmembrane</keyword>
<feature type="transmembrane region" description="Helical" evidence="6">
    <location>
        <begin position="302"/>
        <end position="325"/>
    </location>
</feature>
<keyword evidence="2" id="KW-1003">Cell membrane</keyword>
<organism evidence="7 8">
    <name type="scientific">Saonia flava</name>
    <dbReference type="NCBI Taxonomy" id="523696"/>
    <lineage>
        <taxon>Bacteria</taxon>
        <taxon>Pseudomonadati</taxon>
        <taxon>Bacteroidota</taxon>
        <taxon>Flavobacteriia</taxon>
        <taxon>Flavobacteriales</taxon>
        <taxon>Flavobacteriaceae</taxon>
        <taxon>Saonia</taxon>
    </lineage>
</organism>
<protein>
    <submittedName>
        <fullName evidence="7">PST family polysaccharide transporter</fullName>
    </submittedName>
</protein>
<dbReference type="Pfam" id="PF01943">
    <property type="entry name" value="Polysacc_synt"/>
    <property type="match status" value="1"/>
</dbReference>
<keyword evidence="8" id="KW-1185">Reference proteome</keyword>
<feature type="transmembrane region" description="Helical" evidence="6">
    <location>
        <begin position="225"/>
        <end position="250"/>
    </location>
</feature>
<evidence type="ECO:0000256" key="5">
    <source>
        <dbReference type="ARBA" id="ARBA00023136"/>
    </source>
</evidence>
<keyword evidence="4 6" id="KW-1133">Transmembrane helix</keyword>
<evidence type="ECO:0000313" key="7">
    <source>
        <dbReference type="EMBL" id="NJB72649.1"/>
    </source>
</evidence>
<dbReference type="InterPro" id="IPR002797">
    <property type="entry name" value="Polysacc_synth"/>
</dbReference>
<dbReference type="EMBL" id="JAATJJ010000002">
    <property type="protein sequence ID" value="NJB72649.1"/>
    <property type="molecule type" value="Genomic_DNA"/>
</dbReference>
<feature type="transmembrane region" description="Helical" evidence="6">
    <location>
        <begin position="181"/>
        <end position="204"/>
    </location>
</feature>
<dbReference type="PANTHER" id="PTHR30250:SF11">
    <property type="entry name" value="O-ANTIGEN TRANSPORTER-RELATED"/>
    <property type="match status" value="1"/>
</dbReference>
<evidence type="ECO:0000313" key="8">
    <source>
        <dbReference type="Proteomes" id="UP000590442"/>
    </source>
</evidence>
<proteinExistence type="predicted"/>
<dbReference type="AlphaFoldDB" id="A0A846R7A4"/>
<evidence type="ECO:0000256" key="3">
    <source>
        <dbReference type="ARBA" id="ARBA00022692"/>
    </source>
</evidence>
<accession>A0A846R7A4</accession>
<feature type="transmembrane region" description="Helical" evidence="6">
    <location>
        <begin position="337"/>
        <end position="361"/>
    </location>
</feature>
<feature type="transmembrane region" description="Helical" evidence="6">
    <location>
        <begin position="93"/>
        <end position="116"/>
    </location>
</feature>
<feature type="transmembrane region" description="Helical" evidence="6">
    <location>
        <begin position="21"/>
        <end position="41"/>
    </location>
</feature>
<reference evidence="7 8" key="1">
    <citation type="submission" date="2020-03" db="EMBL/GenBank/DDBJ databases">
        <title>Genomic Encyclopedia of Type Strains, Phase IV (KMG-IV): sequencing the most valuable type-strain genomes for metagenomic binning, comparative biology and taxonomic classification.</title>
        <authorList>
            <person name="Goeker M."/>
        </authorList>
    </citation>
    <scope>NUCLEOTIDE SEQUENCE [LARGE SCALE GENOMIC DNA]</scope>
    <source>
        <strain evidence="7 8">DSM 29762</strain>
    </source>
</reference>
<evidence type="ECO:0000256" key="6">
    <source>
        <dbReference type="SAM" id="Phobius"/>
    </source>
</evidence>
<evidence type="ECO:0000256" key="4">
    <source>
        <dbReference type="ARBA" id="ARBA00022989"/>
    </source>
</evidence>
<dbReference type="CDD" id="cd13128">
    <property type="entry name" value="MATE_Wzx_like"/>
    <property type="match status" value="1"/>
</dbReference>
<feature type="transmembrane region" description="Helical" evidence="6">
    <location>
        <begin position="53"/>
        <end position="72"/>
    </location>
</feature>
<feature type="transmembrane region" description="Helical" evidence="6">
    <location>
        <begin position="382"/>
        <end position="405"/>
    </location>
</feature>
<evidence type="ECO:0000256" key="2">
    <source>
        <dbReference type="ARBA" id="ARBA00022475"/>
    </source>
</evidence>
<dbReference type="RefSeq" id="WP_167965888.1">
    <property type="nucleotide sequence ID" value="NZ_JAATJJ010000002.1"/>
</dbReference>
<dbReference type="GO" id="GO:0005886">
    <property type="term" value="C:plasma membrane"/>
    <property type="evidence" value="ECO:0007669"/>
    <property type="project" value="UniProtKB-SubCell"/>
</dbReference>
<feature type="transmembrane region" description="Helical" evidence="6">
    <location>
        <begin position="411"/>
        <end position="430"/>
    </location>
</feature>
<keyword evidence="5 6" id="KW-0472">Membrane</keyword>
<name>A0A846R7A4_9FLAO</name>
<dbReference type="Proteomes" id="UP000590442">
    <property type="component" value="Unassembled WGS sequence"/>
</dbReference>